<evidence type="ECO:0000313" key="2">
    <source>
        <dbReference type="Proteomes" id="UP001163823"/>
    </source>
</evidence>
<name>A0AAD7LQV0_QUISA</name>
<dbReference type="KEGG" id="qsa:O6P43_017107"/>
<protein>
    <submittedName>
        <fullName evidence="1">Disease resistance protein (TIR-NBS-LRR class)</fullName>
    </submittedName>
</protein>
<dbReference type="Proteomes" id="UP001163823">
    <property type="component" value="Chromosome 7"/>
</dbReference>
<keyword evidence="2" id="KW-1185">Reference proteome</keyword>
<accession>A0AAD7LQV0</accession>
<proteinExistence type="predicted"/>
<gene>
    <name evidence="1" type="ORF">O6P43_017107</name>
</gene>
<dbReference type="AlphaFoldDB" id="A0AAD7LQV0"/>
<reference evidence="1" key="1">
    <citation type="journal article" date="2023" name="Science">
        <title>Elucidation of the pathway for biosynthesis of saponin adjuvants from the soapbark tree.</title>
        <authorList>
            <person name="Reed J."/>
            <person name="Orme A."/>
            <person name="El-Demerdash A."/>
            <person name="Owen C."/>
            <person name="Martin L.B.B."/>
            <person name="Misra R.C."/>
            <person name="Kikuchi S."/>
            <person name="Rejzek M."/>
            <person name="Martin A.C."/>
            <person name="Harkess A."/>
            <person name="Leebens-Mack J."/>
            <person name="Louveau T."/>
            <person name="Stephenson M.J."/>
            <person name="Osbourn A."/>
        </authorList>
    </citation>
    <scope>NUCLEOTIDE SEQUENCE</scope>
    <source>
        <strain evidence="1">S10</strain>
    </source>
</reference>
<dbReference type="EMBL" id="JARAOO010000007">
    <property type="protein sequence ID" value="KAJ7961801.1"/>
    <property type="molecule type" value="Genomic_DNA"/>
</dbReference>
<evidence type="ECO:0000313" key="1">
    <source>
        <dbReference type="EMBL" id="KAJ7961801.1"/>
    </source>
</evidence>
<sequence length="133" mass="14793">MLKKTSEIPKAVIQGSNNLLNSLMIHMGGYNKITTTLSHILQEWSASGFGDFVFPTNDYFDWFIYEDEGPSVYFELPQIVEGSLKGITACVAYSSSVGNIPSKYLVCVINHTKGTIQILNPRKVLVLTSQEDQ</sequence>
<comment type="caution">
    <text evidence="1">The sequence shown here is derived from an EMBL/GenBank/DDBJ whole genome shotgun (WGS) entry which is preliminary data.</text>
</comment>
<organism evidence="1 2">
    <name type="scientific">Quillaja saponaria</name>
    <name type="common">Soap bark tree</name>
    <dbReference type="NCBI Taxonomy" id="32244"/>
    <lineage>
        <taxon>Eukaryota</taxon>
        <taxon>Viridiplantae</taxon>
        <taxon>Streptophyta</taxon>
        <taxon>Embryophyta</taxon>
        <taxon>Tracheophyta</taxon>
        <taxon>Spermatophyta</taxon>
        <taxon>Magnoliopsida</taxon>
        <taxon>eudicotyledons</taxon>
        <taxon>Gunneridae</taxon>
        <taxon>Pentapetalae</taxon>
        <taxon>rosids</taxon>
        <taxon>fabids</taxon>
        <taxon>Fabales</taxon>
        <taxon>Quillajaceae</taxon>
        <taxon>Quillaja</taxon>
    </lineage>
</organism>